<reference evidence="1 2" key="1">
    <citation type="journal article" date="2012" name="Appl. Environ. Microbiol.">
        <title>Short-read sequencing for genomic analysis of the brown rot fungus Fibroporia radiculosa.</title>
        <authorList>
            <person name="Tang J.D."/>
            <person name="Perkins A.D."/>
            <person name="Sonstegard T.S."/>
            <person name="Schroeder S.G."/>
            <person name="Burgess S.C."/>
            <person name="Diehl S.V."/>
        </authorList>
    </citation>
    <scope>NUCLEOTIDE SEQUENCE [LARGE SCALE GENOMIC DNA]</scope>
    <source>
        <strain evidence="1 2">TFFH 294</strain>
    </source>
</reference>
<evidence type="ECO:0000313" key="2">
    <source>
        <dbReference type="Proteomes" id="UP000006352"/>
    </source>
</evidence>
<organism evidence="1 2">
    <name type="scientific">Fibroporia radiculosa</name>
    <dbReference type="NCBI Taxonomy" id="599839"/>
    <lineage>
        <taxon>Eukaryota</taxon>
        <taxon>Fungi</taxon>
        <taxon>Dikarya</taxon>
        <taxon>Basidiomycota</taxon>
        <taxon>Agaricomycotina</taxon>
        <taxon>Agaricomycetes</taxon>
        <taxon>Polyporales</taxon>
        <taxon>Fibroporiaceae</taxon>
        <taxon>Fibroporia</taxon>
    </lineage>
</organism>
<dbReference type="RefSeq" id="XP_012181446.1">
    <property type="nucleotide sequence ID" value="XM_012326056.1"/>
</dbReference>
<accession>J4G725</accession>
<keyword evidence="2" id="KW-1185">Reference proteome</keyword>
<proteinExistence type="predicted"/>
<dbReference type="InParanoid" id="J4G725"/>
<evidence type="ECO:0000313" key="1">
    <source>
        <dbReference type="EMBL" id="CCM02163.1"/>
    </source>
</evidence>
<gene>
    <name evidence="1" type="ORF">FIBRA_04241</name>
</gene>
<dbReference type="OrthoDB" id="10471194at2759"/>
<sequence length="582" mass="62316">MPRPSLTASLLRSGFQAVDQTNDGFALPLNYLPQPVPHVTAKQRNAKVSSSTSDDYVSVGDYTFYTGSTEEMTGLRVYFYKPDCGIVSGIKIGYPNNVWTKVMGQQTANVQAWDRQKGELVTRFTASSATEDGSLYCFNIFSPTRGWTSFGRNWASIQTYYMDTNLPPLNDLQVYYDSKRIIWLQYVGKYVKTAGGTGGDTGTDGDLTLSPLPCNMRLEAQLARDATGDIESDGVEKLFQAKVQAGKAVGAVLARIADLDESKAWVKYYNRKLDQTVYVCESQDTDGEIYIWTRGVGTTDQPEHVTQIGYQGGDLIVCNEWSLVGKFGKDLKNISQTSLAFKSWFTKYVKDSTGAIKNKADQALKDALAGAGVITTAGVLTVKYEGSPSAAGANVINSFTVGIWAILACESFVKQVIAKPYLVVDTLNFDKTSDWAKVLTEGDDDIFLGSDGGVFAIPKIGGSVYPALIALDAGDISVCFTTNLFLEPCTVRKALASFDSGTSNPIQNLVGCVVTASSDAASVGISVLQTSGGDIQSAAGQLAKLKAPSDVGATSTPSTIIATASDAENGLQKVSVLLGKYA</sequence>
<name>J4G725_9APHY</name>
<dbReference type="EMBL" id="HE797066">
    <property type="protein sequence ID" value="CCM02163.1"/>
    <property type="molecule type" value="Genomic_DNA"/>
</dbReference>
<dbReference type="HOGENOM" id="CLU_468531_0_0_1"/>
<protein>
    <submittedName>
        <fullName evidence="1">Uncharacterized protein</fullName>
    </submittedName>
</protein>
<dbReference type="GeneID" id="24097074"/>
<dbReference type="AlphaFoldDB" id="J4G725"/>
<dbReference type="Proteomes" id="UP000006352">
    <property type="component" value="Unassembled WGS sequence"/>
</dbReference>